<name>A0A4Y2ILT3_ARAVE</name>
<dbReference type="Proteomes" id="UP000499080">
    <property type="component" value="Unassembled WGS sequence"/>
</dbReference>
<evidence type="ECO:0000313" key="2">
    <source>
        <dbReference type="EMBL" id="GBM78162.1"/>
    </source>
</evidence>
<reference evidence="2 3" key="1">
    <citation type="journal article" date="2019" name="Sci. Rep.">
        <title>Orb-weaving spider Araneus ventricosus genome elucidates the spidroin gene catalogue.</title>
        <authorList>
            <person name="Kono N."/>
            <person name="Nakamura H."/>
            <person name="Ohtoshi R."/>
            <person name="Moran D.A.P."/>
            <person name="Shinohara A."/>
            <person name="Yoshida Y."/>
            <person name="Fujiwara M."/>
            <person name="Mori M."/>
            <person name="Tomita M."/>
            <person name="Arakawa K."/>
        </authorList>
    </citation>
    <scope>NUCLEOTIDE SEQUENCE [LARGE SCALE GENOMIC DNA]</scope>
</reference>
<sequence>MDISDFHAIQLHSLISGLMVRPQCRVLKVPGSNPESKEDSRVYGRCIFTMSWPKRKPVPNFKQEWPKRVANNLVSRHKICRIVKFISENGDLFRPPLSSTFQRAEPTSSKLPDIPPPLKKKKSKTTSKEKKTITN</sequence>
<protein>
    <submittedName>
        <fullName evidence="2">Uncharacterized protein</fullName>
    </submittedName>
</protein>
<feature type="compositionally biased region" description="Basic and acidic residues" evidence="1">
    <location>
        <begin position="126"/>
        <end position="135"/>
    </location>
</feature>
<proteinExistence type="predicted"/>
<keyword evidence="3" id="KW-1185">Reference proteome</keyword>
<dbReference type="AlphaFoldDB" id="A0A4Y2ILT3"/>
<organism evidence="2 3">
    <name type="scientific">Araneus ventricosus</name>
    <name type="common">Orbweaver spider</name>
    <name type="synonym">Epeira ventricosa</name>
    <dbReference type="NCBI Taxonomy" id="182803"/>
    <lineage>
        <taxon>Eukaryota</taxon>
        <taxon>Metazoa</taxon>
        <taxon>Ecdysozoa</taxon>
        <taxon>Arthropoda</taxon>
        <taxon>Chelicerata</taxon>
        <taxon>Arachnida</taxon>
        <taxon>Araneae</taxon>
        <taxon>Araneomorphae</taxon>
        <taxon>Entelegynae</taxon>
        <taxon>Araneoidea</taxon>
        <taxon>Araneidae</taxon>
        <taxon>Araneus</taxon>
    </lineage>
</organism>
<feature type="compositionally biased region" description="Polar residues" evidence="1">
    <location>
        <begin position="97"/>
        <end position="107"/>
    </location>
</feature>
<dbReference type="EMBL" id="BGPR01002736">
    <property type="protein sequence ID" value="GBM78162.1"/>
    <property type="molecule type" value="Genomic_DNA"/>
</dbReference>
<accession>A0A4Y2ILT3</accession>
<evidence type="ECO:0000256" key="1">
    <source>
        <dbReference type="SAM" id="MobiDB-lite"/>
    </source>
</evidence>
<feature type="region of interest" description="Disordered" evidence="1">
    <location>
        <begin position="95"/>
        <end position="135"/>
    </location>
</feature>
<gene>
    <name evidence="2" type="ORF">AVEN_169879_1</name>
</gene>
<comment type="caution">
    <text evidence="2">The sequence shown here is derived from an EMBL/GenBank/DDBJ whole genome shotgun (WGS) entry which is preliminary data.</text>
</comment>
<evidence type="ECO:0000313" key="3">
    <source>
        <dbReference type="Proteomes" id="UP000499080"/>
    </source>
</evidence>